<dbReference type="PANTHER" id="PTHR33055:SF16">
    <property type="entry name" value="TRANSPOSASE FOR INSERTION SEQUENCE ELEMENT IS1547"/>
    <property type="match status" value="1"/>
</dbReference>
<proteinExistence type="predicted"/>
<feature type="domain" description="Transposase IS110-like N-terminal" evidence="2">
    <location>
        <begin position="30"/>
        <end position="85"/>
    </location>
</feature>
<evidence type="ECO:0000259" key="2">
    <source>
        <dbReference type="Pfam" id="PF01548"/>
    </source>
</evidence>
<evidence type="ECO:0000313" key="4">
    <source>
        <dbReference type="Proteomes" id="UP000004881"/>
    </source>
</evidence>
<gene>
    <name evidence="3" type="ORF">GOTRE_171_00010</name>
</gene>
<evidence type="ECO:0000313" key="3">
    <source>
        <dbReference type="EMBL" id="GAB46520.1"/>
    </source>
</evidence>
<organism evidence="3 4">
    <name type="scientific">Gordonia terrae NBRC 100016</name>
    <dbReference type="NCBI Taxonomy" id="1089454"/>
    <lineage>
        <taxon>Bacteria</taxon>
        <taxon>Bacillati</taxon>
        <taxon>Actinomycetota</taxon>
        <taxon>Actinomycetes</taxon>
        <taxon>Mycobacteriales</taxon>
        <taxon>Gordoniaceae</taxon>
        <taxon>Gordonia</taxon>
    </lineage>
</organism>
<protein>
    <submittedName>
        <fullName evidence="3">Transposase</fullName>
    </submittedName>
</protein>
<evidence type="ECO:0000256" key="1">
    <source>
        <dbReference type="SAM" id="MobiDB-lite"/>
    </source>
</evidence>
<sequence>MASPPTEMCPPTGPTVATPSDRKASPMIVIGADVHKRTHTFVAVDAVGKQLGSTVVPATTAGHRTAMQWAHTRFGTEVLWAIEDCRNMSARLE</sequence>
<dbReference type="InterPro" id="IPR002525">
    <property type="entry name" value="Transp_IS110-like_N"/>
</dbReference>
<comment type="caution">
    <text evidence="3">The sequence shown here is derived from an EMBL/GenBank/DDBJ whole genome shotgun (WGS) entry which is preliminary data.</text>
</comment>
<dbReference type="InterPro" id="IPR047650">
    <property type="entry name" value="Transpos_IS110"/>
</dbReference>
<accession>A0ABQ0HKV9</accession>
<dbReference type="PANTHER" id="PTHR33055">
    <property type="entry name" value="TRANSPOSASE FOR INSERTION SEQUENCE ELEMENT IS1111A"/>
    <property type="match status" value="1"/>
</dbReference>
<dbReference type="Pfam" id="PF01548">
    <property type="entry name" value="DEDD_Tnp_IS110"/>
    <property type="match status" value="1"/>
</dbReference>
<dbReference type="EMBL" id="BAFD01000123">
    <property type="protein sequence ID" value="GAB46520.1"/>
    <property type="molecule type" value="Genomic_DNA"/>
</dbReference>
<keyword evidence="4" id="KW-1185">Reference proteome</keyword>
<feature type="non-terminal residue" evidence="3">
    <location>
        <position position="93"/>
    </location>
</feature>
<name>A0ABQ0HKV9_9ACTN</name>
<dbReference type="Proteomes" id="UP000004881">
    <property type="component" value="Unassembled WGS sequence"/>
</dbReference>
<feature type="region of interest" description="Disordered" evidence="1">
    <location>
        <begin position="1"/>
        <end position="23"/>
    </location>
</feature>
<reference evidence="3 4" key="1">
    <citation type="submission" date="2012-02" db="EMBL/GenBank/DDBJ databases">
        <title>Whole genome shotgun sequence of Gordonia terrae NBRC 100016.</title>
        <authorList>
            <person name="Takarada H."/>
            <person name="Hosoyama A."/>
            <person name="Tsuchikane K."/>
            <person name="Katsumata H."/>
            <person name="Yamazaki S."/>
            <person name="Fujita N."/>
        </authorList>
    </citation>
    <scope>NUCLEOTIDE SEQUENCE [LARGE SCALE GENOMIC DNA]</scope>
    <source>
        <strain evidence="3 4">NBRC 100016</strain>
    </source>
</reference>